<gene>
    <name evidence="1" type="ORF">TQ39_15835</name>
</gene>
<dbReference type="Proteomes" id="UP000032483">
    <property type="component" value="Unassembled WGS sequence"/>
</dbReference>
<keyword evidence="2" id="KW-1185">Reference proteome</keyword>
<evidence type="ECO:0000313" key="2">
    <source>
        <dbReference type="Proteomes" id="UP000032483"/>
    </source>
</evidence>
<accession>A0A0D8IZ60</accession>
<reference evidence="1" key="1">
    <citation type="submission" date="2015-02" db="EMBL/GenBank/DDBJ databases">
        <title>A novel member of the family Ruminococcaceae isolated from human feces.</title>
        <authorList>
            <person name="Shkoporov A.N."/>
            <person name="Chaplin A.V."/>
            <person name="Motuzova O.V."/>
            <person name="Kafarskaia L.I."/>
            <person name="Khokhlova E.V."/>
            <person name="Efimov B.A."/>
        </authorList>
    </citation>
    <scope>NUCLEOTIDE SEQUENCE [LARGE SCALE GENOMIC DNA]</scope>
    <source>
        <strain evidence="1">585-1</strain>
    </source>
</reference>
<sequence length="60" mass="6427">MFVPAPREKDRGRPAVRAAAPAPIWQDGPGVGLTAALFRLSGRRRAQAYGRRAVPGAVFL</sequence>
<dbReference type="AlphaFoldDB" id="A0A0D8IZ60"/>
<proteinExistence type="predicted"/>
<evidence type="ECO:0000313" key="1">
    <source>
        <dbReference type="EMBL" id="KJF38808.1"/>
    </source>
</evidence>
<protein>
    <submittedName>
        <fullName evidence="1">Uncharacterized protein</fullName>
    </submittedName>
</protein>
<organism evidence="1 2">
    <name type="scientific">Ruthenibacterium lactatiformans</name>
    <dbReference type="NCBI Taxonomy" id="1550024"/>
    <lineage>
        <taxon>Bacteria</taxon>
        <taxon>Bacillati</taxon>
        <taxon>Bacillota</taxon>
        <taxon>Clostridia</taxon>
        <taxon>Eubacteriales</taxon>
        <taxon>Oscillospiraceae</taxon>
        <taxon>Ruthenibacterium</taxon>
    </lineage>
</organism>
<name>A0A0D8IZ60_9FIRM</name>
<dbReference type="EMBL" id="JXXK01000030">
    <property type="protein sequence ID" value="KJF38808.1"/>
    <property type="molecule type" value="Genomic_DNA"/>
</dbReference>
<comment type="caution">
    <text evidence="1">The sequence shown here is derived from an EMBL/GenBank/DDBJ whole genome shotgun (WGS) entry which is preliminary data.</text>
</comment>